<organism evidence="2 3">
    <name type="scientific">Carnegiea gigantea</name>
    <dbReference type="NCBI Taxonomy" id="171969"/>
    <lineage>
        <taxon>Eukaryota</taxon>
        <taxon>Viridiplantae</taxon>
        <taxon>Streptophyta</taxon>
        <taxon>Embryophyta</taxon>
        <taxon>Tracheophyta</taxon>
        <taxon>Spermatophyta</taxon>
        <taxon>Magnoliopsida</taxon>
        <taxon>eudicotyledons</taxon>
        <taxon>Gunneridae</taxon>
        <taxon>Pentapetalae</taxon>
        <taxon>Caryophyllales</taxon>
        <taxon>Cactineae</taxon>
        <taxon>Cactaceae</taxon>
        <taxon>Cactoideae</taxon>
        <taxon>Echinocereeae</taxon>
        <taxon>Carnegiea</taxon>
    </lineage>
</organism>
<name>A0A9Q1GN59_9CARY</name>
<comment type="caution">
    <text evidence="2">The sequence shown here is derived from an EMBL/GenBank/DDBJ whole genome shotgun (WGS) entry which is preliminary data.</text>
</comment>
<reference evidence="2" key="1">
    <citation type="submission" date="2022-04" db="EMBL/GenBank/DDBJ databases">
        <title>Carnegiea gigantea Genome sequencing and assembly v2.</title>
        <authorList>
            <person name="Copetti D."/>
            <person name="Sanderson M.J."/>
            <person name="Burquez A."/>
            <person name="Wojciechowski M.F."/>
        </authorList>
    </citation>
    <scope>NUCLEOTIDE SEQUENCE</scope>
    <source>
        <strain evidence="2">SGP5-SGP5p</strain>
        <tissue evidence="2">Aerial part</tissue>
    </source>
</reference>
<dbReference type="AlphaFoldDB" id="A0A9Q1GN59"/>
<sequence length="420" mass="48513">MDFTQTHYLPSSLSDHTPLLIQFSSSPRPLVRFQFYDMWIKHKDFSHLLACIPSLHATLPKMQHLKIYLNKLRPMLMKLNRHHFADLRAQPDAARLELTTLQSKLAEDSIFHSYSSKIKYGDDNTRLFHARARQRKLSSYIYSLADDGGNYVEGFDQVKHIMIAFYKNLLGKAADSRKNVDLQVIHHGPTLSPEDQMGLCKAFTNKDIKDALHSIPSFKSPGPDGYSSGFFKAIWEKTSIMIKEDMKRTSSPQRLLEWRMGKPYKVAQGYKWQLQLQDKAPWAGFIWSRANIPSYAFISWVFIQGRLPTKVRLAKFHPQQAVGCLLCSAAEEDNVHLIFTCTFASKAWEALRDWWKGIPLGINRTQMLRMIKHTKEPKLRKQITGAIMVAAIYNIWRARNHAMFKNHIMPVAQIIKGIKE</sequence>
<protein>
    <recommendedName>
        <fullName evidence="1">Reverse transcriptase zinc-binding domain-containing protein</fullName>
    </recommendedName>
</protein>
<dbReference type="PANTHER" id="PTHR33116:SF78">
    <property type="entry name" value="OS12G0587133 PROTEIN"/>
    <property type="match status" value="1"/>
</dbReference>
<dbReference type="Pfam" id="PF13966">
    <property type="entry name" value="zf-RVT"/>
    <property type="match status" value="1"/>
</dbReference>
<feature type="domain" description="Reverse transcriptase zinc-binding" evidence="1">
    <location>
        <begin position="264"/>
        <end position="348"/>
    </location>
</feature>
<dbReference type="Proteomes" id="UP001153076">
    <property type="component" value="Unassembled WGS sequence"/>
</dbReference>
<keyword evidence="3" id="KW-1185">Reference proteome</keyword>
<evidence type="ECO:0000313" key="3">
    <source>
        <dbReference type="Proteomes" id="UP001153076"/>
    </source>
</evidence>
<dbReference type="InterPro" id="IPR026960">
    <property type="entry name" value="RVT-Znf"/>
</dbReference>
<dbReference type="EMBL" id="JAKOGI010002316">
    <property type="protein sequence ID" value="KAJ8422266.1"/>
    <property type="molecule type" value="Genomic_DNA"/>
</dbReference>
<gene>
    <name evidence="2" type="ORF">Cgig2_000654</name>
</gene>
<dbReference type="OrthoDB" id="1937542at2759"/>
<dbReference type="PANTHER" id="PTHR33116">
    <property type="entry name" value="REVERSE TRANSCRIPTASE ZINC-BINDING DOMAIN-CONTAINING PROTEIN-RELATED-RELATED"/>
    <property type="match status" value="1"/>
</dbReference>
<accession>A0A9Q1GN59</accession>
<proteinExistence type="predicted"/>
<evidence type="ECO:0000259" key="1">
    <source>
        <dbReference type="Pfam" id="PF13966"/>
    </source>
</evidence>
<evidence type="ECO:0000313" key="2">
    <source>
        <dbReference type="EMBL" id="KAJ8422266.1"/>
    </source>
</evidence>